<evidence type="ECO:0000313" key="3">
    <source>
        <dbReference type="Proteomes" id="UP000004508"/>
    </source>
</evidence>
<dbReference type="Pfam" id="PF01042">
    <property type="entry name" value="Ribonuc_L-PSP"/>
    <property type="match status" value="1"/>
</dbReference>
<keyword evidence="3" id="KW-1185">Reference proteome</keyword>
<accession>D6TYL2</accession>
<gene>
    <name evidence="2" type="ORF">Krac_6242</name>
</gene>
<dbReference type="PANTHER" id="PTHR11803:SF58">
    <property type="entry name" value="PROTEIN HMF1-RELATED"/>
    <property type="match status" value="1"/>
</dbReference>
<dbReference type="SUPFAM" id="SSF55298">
    <property type="entry name" value="YjgF-like"/>
    <property type="match status" value="1"/>
</dbReference>
<dbReference type="GO" id="GO:0019239">
    <property type="term" value="F:deaminase activity"/>
    <property type="evidence" value="ECO:0007669"/>
    <property type="project" value="TreeGrafter"/>
</dbReference>
<dbReference type="EMBL" id="ADVG01000003">
    <property type="protein sequence ID" value="EFH85087.1"/>
    <property type="molecule type" value="Genomic_DNA"/>
</dbReference>
<dbReference type="InParanoid" id="D6TYL2"/>
<dbReference type="RefSeq" id="WP_007917102.1">
    <property type="nucleotide sequence ID" value="NZ_ADVG01000003.1"/>
</dbReference>
<dbReference type="Proteomes" id="UP000004508">
    <property type="component" value="Unassembled WGS sequence"/>
</dbReference>
<reference evidence="2 3" key="1">
    <citation type="journal article" date="2011" name="Stand. Genomic Sci.">
        <title>Non-contiguous finished genome sequence and contextual data of the filamentous soil bacterium Ktedonobacter racemifer type strain (SOSP1-21).</title>
        <authorList>
            <person name="Chang Y.J."/>
            <person name="Land M."/>
            <person name="Hauser L."/>
            <person name="Chertkov O."/>
            <person name="Del Rio T.G."/>
            <person name="Nolan M."/>
            <person name="Copeland A."/>
            <person name="Tice H."/>
            <person name="Cheng J.F."/>
            <person name="Lucas S."/>
            <person name="Han C."/>
            <person name="Goodwin L."/>
            <person name="Pitluck S."/>
            <person name="Ivanova N."/>
            <person name="Ovchinikova G."/>
            <person name="Pati A."/>
            <person name="Chen A."/>
            <person name="Palaniappan K."/>
            <person name="Mavromatis K."/>
            <person name="Liolios K."/>
            <person name="Brettin T."/>
            <person name="Fiebig A."/>
            <person name="Rohde M."/>
            <person name="Abt B."/>
            <person name="Goker M."/>
            <person name="Detter J.C."/>
            <person name="Woyke T."/>
            <person name="Bristow J."/>
            <person name="Eisen J.A."/>
            <person name="Markowitz V."/>
            <person name="Hugenholtz P."/>
            <person name="Kyrpides N.C."/>
            <person name="Klenk H.P."/>
            <person name="Lapidus A."/>
        </authorList>
    </citation>
    <scope>NUCLEOTIDE SEQUENCE [LARGE SCALE GENOMIC DNA]</scope>
    <source>
        <strain evidence="3">DSM 44963</strain>
    </source>
</reference>
<dbReference type="PANTHER" id="PTHR11803">
    <property type="entry name" value="2-IMINOBUTANOATE/2-IMINOPROPANOATE DEAMINASE RIDA"/>
    <property type="match status" value="1"/>
</dbReference>
<comment type="similarity">
    <text evidence="1">Belongs to the RutC family.</text>
</comment>
<dbReference type="InterPro" id="IPR035959">
    <property type="entry name" value="RutC-like_sf"/>
</dbReference>
<protein>
    <submittedName>
        <fullName evidence="2">Endoribonuclease L-PSP</fullName>
    </submittedName>
</protein>
<comment type="caution">
    <text evidence="2">The sequence shown here is derived from an EMBL/GenBank/DDBJ whole genome shotgun (WGS) entry which is preliminary data.</text>
</comment>
<proteinExistence type="inferred from homology"/>
<evidence type="ECO:0000256" key="1">
    <source>
        <dbReference type="ARBA" id="ARBA00010552"/>
    </source>
</evidence>
<dbReference type="GO" id="GO:0005829">
    <property type="term" value="C:cytosol"/>
    <property type="evidence" value="ECO:0007669"/>
    <property type="project" value="TreeGrafter"/>
</dbReference>
<dbReference type="CDD" id="cd00448">
    <property type="entry name" value="YjgF_YER057c_UK114_family"/>
    <property type="match status" value="1"/>
</dbReference>
<dbReference type="Gene3D" id="3.30.1330.40">
    <property type="entry name" value="RutC-like"/>
    <property type="match status" value="1"/>
</dbReference>
<dbReference type="STRING" id="485913.Krac_6242"/>
<name>D6TYL2_KTERA</name>
<dbReference type="InterPro" id="IPR006175">
    <property type="entry name" value="YjgF/YER057c/UK114"/>
</dbReference>
<evidence type="ECO:0000313" key="2">
    <source>
        <dbReference type="EMBL" id="EFH85087.1"/>
    </source>
</evidence>
<organism evidence="2 3">
    <name type="scientific">Ktedonobacter racemifer DSM 44963</name>
    <dbReference type="NCBI Taxonomy" id="485913"/>
    <lineage>
        <taxon>Bacteria</taxon>
        <taxon>Bacillati</taxon>
        <taxon>Chloroflexota</taxon>
        <taxon>Ktedonobacteria</taxon>
        <taxon>Ktedonobacterales</taxon>
        <taxon>Ktedonobacteraceae</taxon>
        <taxon>Ktedonobacter</taxon>
    </lineage>
</organism>
<dbReference type="eggNOG" id="COG0251">
    <property type="taxonomic scope" value="Bacteria"/>
</dbReference>
<dbReference type="AlphaFoldDB" id="D6TYL2"/>
<sequence length="144" mass="15504">MTQNPEESPIHGSVQHLIPETLHKNPAFTQVITVTGPAKTIYIGGQDAVDTQGNIVGKGDLVAQTHQVLRNLRTALAAAGARPEHIIKWNVYLVQGQSLQAGFAAFQQFWGHQPNPPTITGIFVSGLAHPDFLVEMDAIAVIPL</sequence>
<dbReference type="OrthoDB" id="9803101at2"/>